<accession>A0ABV4U0T8</accession>
<sequence>MHSRTRDLKKRLAACRSTDSALDVLHNAYEGEECWVFTCGPSLNDVSAEDISRVLQGRLGIAVKQAMFKAPEADFHVFNRWHHQKYPKRGDDCIGVELKAPKDPVIYGQSPDVRFEMEVDPSLKTDERLQRSLAATSEFERYTLEQTQIRPWGPGIMYEVVMFLAVHLGVRRIVCIGWDLGSAKAASLEHFYAERDFGSRIADWQLNERLQRITRRVGGDRTLRGLNWAIRHVKRRALHDLGYIYNRTPVQVGENDLIIRSSEHLNAWLKARGVELTLVSDRSLLHPGIPRMTLAEAATI</sequence>
<reference evidence="1 2" key="1">
    <citation type="submission" date="2024-08" db="EMBL/GenBank/DDBJ databases">
        <title>Whole-genome sequencing of halo(alkali)philic microorganisms from hypersaline lakes.</title>
        <authorList>
            <person name="Sorokin D.Y."/>
            <person name="Merkel A.Y."/>
            <person name="Messina E."/>
            <person name="Yakimov M."/>
        </authorList>
    </citation>
    <scope>NUCLEOTIDE SEQUENCE [LARGE SCALE GENOMIC DNA]</scope>
    <source>
        <strain evidence="1 2">AB-hyl4</strain>
    </source>
</reference>
<protein>
    <recommendedName>
        <fullName evidence="3">Restriction endonuclease</fullName>
    </recommendedName>
</protein>
<comment type="caution">
    <text evidence="1">The sequence shown here is derived from an EMBL/GenBank/DDBJ whole genome shotgun (WGS) entry which is preliminary data.</text>
</comment>
<gene>
    <name evidence="1" type="ORF">ACERK3_00625</name>
</gene>
<proteinExistence type="predicted"/>
<dbReference type="Proteomes" id="UP001575105">
    <property type="component" value="Unassembled WGS sequence"/>
</dbReference>
<dbReference type="RefSeq" id="WP_425343711.1">
    <property type="nucleotide sequence ID" value="NZ_JBGUBD010000001.1"/>
</dbReference>
<organism evidence="1 2">
    <name type="scientific">Natronomicrosphaera hydrolytica</name>
    <dbReference type="NCBI Taxonomy" id="3242702"/>
    <lineage>
        <taxon>Bacteria</taxon>
        <taxon>Pseudomonadati</taxon>
        <taxon>Planctomycetota</taxon>
        <taxon>Phycisphaerae</taxon>
        <taxon>Phycisphaerales</taxon>
        <taxon>Phycisphaeraceae</taxon>
        <taxon>Natronomicrosphaera</taxon>
    </lineage>
</organism>
<evidence type="ECO:0008006" key="3">
    <source>
        <dbReference type="Google" id="ProtNLM"/>
    </source>
</evidence>
<name>A0ABV4U0T8_9BACT</name>
<keyword evidence="2" id="KW-1185">Reference proteome</keyword>
<evidence type="ECO:0000313" key="2">
    <source>
        <dbReference type="Proteomes" id="UP001575105"/>
    </source>
</evidence>
<dbReference type="EMBL" id="JBGUBD010000001">
    <property type="protein sequence ID" value="MFA9476785.1"/>
    <property type="molecule type" value="Genomic_DNA"/>
</dbReference>
<evidence type="ECO:0000313" key="1">
    <source>
        <dbReference type="EMBL" id="MFA9476785.1"/>
    </source>
</evidence>